<dbReference type="GO" id="GO:0005525">
    <property type="term" value="F:GTP binding"/>
    <property type="evidence" value="ECO:0007669"/>
    <property type="project" value="UniProtKB-KW"/>
</dbReference>
<dbReference type="GO" id="GO:0003746">
    <property type="term" value="F:translation elongation factor activity"/>
    <property type="evidence" value="ECO:0007669"/>
    <property type="project" value="InterPro"/>
</dbReference>
<dbReference type="Pfam" id="PF00679">
    <property type="entry name" value="EFG_C"/>
    <property type="match status" value="1"/>
</dbReference>
<dbReference type="Pfam" id="PF03764">
    <property type="entry name" value="EFG_IV"/>
    <property type="match status" value="1"/>
</dbReference>
<dbReference type="Pfam" id="PF00009">
    <property type="entry name" value="GTP_EFTU"/>
    <property type="match status" value="1"/>
</dbReference>
<evidence type="ECO:0000256" key="4">
    <source>
        <dbReference type="ARBA" id="ARBA00023134"/>
    </source>
</evidence>
<dbReference type="PROSITE" id="PS51722">
    <property type="entry name" value="G_TR_2"/>
    <property type="match status" value="1"/>
</dbReference>
<dbReference type="Pfam" id="PF14492">
    <property type="entry name" value="EFG_III"/>
    <property type="match status" value="1"/>
</dbReference>
<dbReference type="InterPro" id="IPR041095">
    <property type="entry name" value="EFG_II"/>
</dbReference>
<dbReference type="InterPro" id="IPR047872">
    <property type="entry name" value="EFG_IV"/>
</dbReference>
<accession>A0A7S4QUX8</accession>
<keyword evidence="4" id="KW-0342">GTP-binding</keyword>
<keyword evidence="2" id="KW-0547">Nucleotide-binding</keyword>
<dbReference type="SUPFAM" id="SSF54211">
    <property type="entry name" value="Ribosomal protein S5 domain 2-like"/>
    <property type="match status" value="1"/>
</dbReference>
<name>A0A7S4QUX8_9STRA</name>
<dbReference type="InterPro" id="IPR014721">
    <property type="entry name" value="Ribsml_uS5_D2-typ_fold_subgr"/>
</dbReference>
<dbReference type="Gene3D" id="3.30.230.10">
    <property type="match status" value="1"/>
</dbReference>
<dbReference type="CDD" id="cd01434">
    <property type="entry name" value="EFG_mtEFG1_IV"/>
    <property type="match status" value="1"/>
</dbReference>
<evidence type="ECO:0000256" key="1">
    <source>
        <dbReference type="ARBA" id="ARBA00004229"/>
    </source>
</evidence>
<reference evidence="7" key="1">
    <citation type="submission" date="2021-01" db="EMBL/GenBank/DDBJ databases">
        <authorList>
            <person name="Corre E."/>
            <person name="Pelletier E."/>
            <person name="Niang G."/>
            <person name="Scheremetjew M."/>
            <person name="Finn R."/>
            <person name="Kale V."/>
            <person name="Holt S."/>
            <person name="Cochrane G."/>
            <person name="Meng A."/>
            <person name="Brown T."/>
            <person name="Cohen L."/>
        </authorList>
    </citation>
    <scope>NUCLEOTIDE SEQUENCE</scope>
    <source>
        <strain evidence="7">GSO104</strain>
    </source>
</reference>
<proteinExistence type="predicted"/>
<dbReference type="InterPro" id="IPR035647">
    <property type="entry name" value="EFG_III/V"/>
</dbReference>
<evidence type="ECO:0000259" key="6">
    <source>
        <dbReference type="PROSITE" id="PS51722"/>
    </source>
</evidence>
<evidence type="ECO:0000313" key="7">
    <source>
        <dbReference type="EMBL" id="CAE4592750.1"/>
    </source>
</evidence>
<organism evidence="7">
    <name type="scientific">Ditylum brightwellii</name>
    <dbReference type="NCBI Taxonomy" id="49249"/>
    <lineage>
        <taxon>Eukaryota</taxon>
        <taxon>Sar</taxon>
        <taxon>Stramenopiles</taxon>
        <taxon>Ochrophyta</taxon>
        <taxon>Bacillariophyta</taxon>
        <taxon>Mediophyceae</taxon>
        <taxon>Lithodesmiophycidae</taxon>
        <taxon>Lithodesmiales</taxon>
        <taxon>Lithodesmiaceae</taxon>
        <taxon>Ditylum</taxon>
    </lineage>
</organism>
<dbReference type="SMART" id="SM00838">
    <property type="entry name" value="EFG_C"/>
    <property type="match status" value="1"/>
</dbReference>
<dbReference type="Gene3D" id="3.40.50.300">
    <property type="entry name" value="P-loop containing nucleotide triphosphate hydrolases"/>
    <property type="match status" value="1"/>
</dbReference>
<dbReference type="PANTHER" id="PTHR43261:SF1">
    <property type="entry name" value="RIBOSOME-RELEASING FACTOR 2, MITOCHONDRIAL"/>
    <property type="match status" value="1"/>
</dbReference>
<dbReference type="EMBL" id="HBNS01009097">
    <property type="protein sequence ID" value="CAE4592750.1"/>
    <property type="molecule type" value="Transcribed_RNA"/>
</dbReference>
<feature type="chain" id="PRO_5031069095" description="Tr-type G domain-containing protein" evidence="5">
    <location>
        <begin position="21"/>
        <end position="776"/>
    </location>
</feature>
<dbReference type="GO" id="GO:0032790">
    <property type="term" value="P:ribosome disassembly"/>
    <property type="evidence" value="ECO:0007669"/>
    <property type="project" value="TreeGrafter"/>
</dbReference>
<dbReference type="GO" id="GO:0003924">
    <property type="term" value="F:GTPase activity"/>
    <property type="evidence" value="ECO:0007669"/>
    <property type="project" value="InterPro"/>
</dbReference>
<dbReference type="InterPro" id="IPR020568">
    <property type="entry name" value="Ribosomal_Su5_D2-typ_SF"/>
</dbReference>
<dbReference type="Gene3D" id="3.30.70.870">
    <property type="entry name" value="Elongation Factor G (Translational Gtpase), domain 3"/>
    <property type="match status" value="1"/>
</dbReference>
<gene>
    <name evidence="7" type="ORF">DBRI00130_LOCUS7337</name>
</gene>
<dbReference type="AlphaFoldDB" id="A0A7S4QUX8"/>
<protein>
    <recommendedName>
        <fullName evidence="6">Tr-type G domain-containing protein</fullName>
    </recommendedName>
</protein>
<dbReference type="SUPFAM" id="SSF52540">
    <property type="entry name" value="P-loop containing nucleoside triphosphate hydrolases"/>
    <property type="match status" value="1"/>
</dbReference>
<comment type="subcellular location">
    <subcellularLocation>
        <location evidence="1">Plastid</location>
        <location evidence="1">Chloroplast</location>
    </subcellularLocation>
</comment>
<dbReference type="InterPro" id="IPR027417">
    <property type="entry name" value="P-loop_NTPase"/>
</dbReference>
<evidence type="ECO:0000256" key="2">
    <source>
        <dbReference type="ARBA" id="ARBA00022741"/>
    </source>
</evidence>
<dbReference type="InterPro" id="IPR000795">
    <property type="entry name" value="T_Tr_GTP-bd_dom"/>
</dbReference>
<dbReference type="CDD" id="cd01514">
    <property type="entry name" value="Elongation_Factor_C"/>
    <property type="match status" value="1"/>
</dbReference>
<dbReference type="InterPro" id="IPR000640">
    <property type="entry name" value="EFG_V-like"/>
</dbReference>
<dbReference type="Gene3D" id="3.30.70.240">
    <property type="match status" value="1"/>
</dbReference>
<evidence type="ECO:0000256" key="5">
    <source>
        <dbReference type="SAM" id="SignalP"/>
    </source>
</evidence>
<evidence type="ECO:0000256" key="3">
    <source>
        <dbReference type="ARBA" id="ARBA00022917"/>
    </source>
</evidence>
<sequence>MMRGIQLVLYLTALSEGVSAFVTIPHFAGISHALRCPSLQMANAGKDGGKQFSVEDPKNIRNVAFVGHSHSGKTTMAEWMLFDENIITKKPSSGESSLDSDPTEASRHSSIFSHFIRVPHRGHLLEVLDTPWGDFPSDAVATLDGADSAVVLVSAPDGLQAGAINAYQHCKEAGIKTLLALSKMDRPFLNINEILANIETSFKTKPVPLQVRVGEGEDFQGVKSLLLLDDDGNLKKNEGDDIEEAWLEMEEAVAMVDDELLVEYLENMELKPEQVIKGLRAGVRQGKILPFVYTSAEKDLGVAELMDAIITTLPDPMEMREEALKAACENEQGKCGMEPGVEAGFAARVIHTIVDSFGSLSVLRVISNNRDQDNGSFHSLPQEVVNLRTGDKIKMPTTANSFSLCGKDRISLQDGAHIVPGDVIAVPRLPENIHTNDILTVPDAVKEEEAEIFIEKAAQVLTPLSRPAEEVALMTTVTVSMPGEGSKKNKGKGAGGDEKLTSALAAMAREDLALRVEHDSASGKLLLRCMSGEHMQLVASRLKDRYDLDVEFGQPPVQYRETLVKKVTKVEGRHKKQSGGSGQFGVCYIDMEPLEEGAGIEFESQIKGGVISRPFISSVERGVREQLQLGGPLAGYPVTDVRITLVDGKMHSVDSKDIAFQSAGKLAVKAALERGGSRLLQPMDKVTFLIDENLQGEIHTIVSRHDGYITSTNPSEAGPGLEIEAIIPNAGMADLSDALRSACAGEGQFSSVFSHYQPVPNDLIEKIVENSPNHHS</sequence>
<dbReference type="SUPFAM" id="SSF54980">
    <property type="entry name" value="EF-G C-terminal domain-like"/>
    <property type="match status" value="2"/>
</dbReference>
<dbReference type="SMART" id="SM00889">
    <property type="entry name" value="EFG_IV"/>
    <property type="match status" value="1"/>
</dbReference>
<dbReference type="GO" id="GO:0009507">
    <property type="term" value="C:chloroplast"/>
    <property type="evidence" value="ECO:0007669"/>
    <property type="project" value="UniProtKB-SubCell"/>
</dbReference>
<dbReference type="InterPro" id="IPR005517">
    <property type="entry name" value="Transl_elong_EFG/EF2_IV"/>
</dbReference>
<dbReference type="PANTHER" id="PTHR43261">
    <property type="entry name" value="TRANSLATION ELONGATION FACTOR G-RELATED"/>
    <property type="match status" value="1"/>
</dbReference>
<feature type="domain" description="Tr-type G" evidence="6">
    <location>
        <begin position="58"/>
        <end position="317"/>
    </location>
</feature>
<feature type="signal peptide" evidence="5">
    <location>
        <begin position="1"/>
        <end position="20"/>
    </location>
</feature>
<keyword evidence="5" id="KW-0732">Signal</keyword>
<keyword evidence="3" id="KW-0648">Protein biosynthesis</keyword>